<name>A0A0A1SU25_9HYPO</name>
<keyword evidence="9" id="KW-1185">Reference proteome</keyword>
<dbReference type="InterPro" id="IPR036318">
    <property type="entry name" value="FAD-bd_PCMH-like_sf"/>
</dbReference>
<evidence type="ECO:0000256" key="5">
    <source>
        <dbReference type="ARBA" id="ARBA00023002"/>
    </source>
</evidence>
<dbReference type="GO" id="GO:0016491">
    <property type="term" value="F:oxidoreductase activity"/>
    <property type="evidence" value="ECO:0007669"/>
    <property type="project" value="UniProtKB-KW"/>
</dbReference>
<evidence type="ECO:0000313" key="9">
    <source>
        <dbReference type="Proteomes" id="UP000039046"/>
    </source>
</evidence>
<accession>A0A0A1SU25</accession>
<keyword evidence="6" id="KW-0732">Signal</keyword>
<keyword evidence="4" id="KW-0274">FAD</keyword>
<dbReference type="PROSITE" id="PS51387">
    <property type="entry name" value="FAD_PCMH"/>
    <property type="match status" value="1"/>
</dbReference>
<dbReference type="PANTHER" id="PTHR42973:SF9">
    <property type="entry name" value="FAD-BINDING PCMH-TYPE DOMAIN-CONTAINING PROTEIN-RELATED"/>
    <property type="match status" value="1"/>
</dbReference>
<evidence type="ECO:0000313" key="8">
    <source>
        <dbReference type="EMBL" id="CEJ81686.1"/>
    </source>
</evidence>
<proteinExistence type="inferred from homology"/>
<sequence>MRPLHLSAHFVSLWVCSVLSSPTGGSCPVMHPGERVIKELGPQLSQHASIVLPSSDEGSNLLIRASTPRVAPAFVAIVEVATEQDVQKTIRYANEKSKPFLAVSGAHGWPLTLNNVKNGIQINMRKLNSTAIAEDGNTATIGGGALQWEITSSLFKQQKQAVTGICECTSGIGPLLGGGHSMLQNRHGFAADNLVSARVALADGSIVRVAENENADLFWAIRGAGHNFGIVMSYELKLYDASAKWNMTVFSFTQDKLEEFFSTWNQLEQDIANPGLLLLNGVMARNPEVDKDYPLINLQVIYEGSDTAIDTYTTAFRKLGPVFDQTTKDIAWGDLFEAGGFGKSSQVCRKNENILGYPNSFESWDVEGMRRGFSLYTNLTADPVFTGAAWLLESYGRVGVRNVPADFNAVAPEERQRHLLTSPMLWWKGHKEADRQKAMSYGSQIQKAIRGEDVIPHMYVNYAMGSETVAETYGRDQSRVQRLRQLKAKWDPKDRFGFYNPLTKGQ</sequence>
<feature type="domain" description="FAD-binding PCMH-type" evidence="7">
    <location>
        <begin position="70"/>
        <end position="241"/>
    </location>
</feature>
<dbReference type="InterPro" id="IPR012951">
    <property type="entry name" value="BBE"/>
</dbReference>
<reference evidence="8 9" key="1">
    <citation type="journal article" date="2015" name="Genome Announc.">
        <title>Draft Genome Sequence and Gene Annotation of the Entomopathogenic Fungus Verticillium hemipterigenum.</title>
        <authorList>
            <person name="Horn F."/>
            <person name="Habel A."/>
            <person name="Scharf D.H."/>
            <person name="Dworschak J."/>
            <person name="Brakhage A.A."/>
            <person name="Guthke R."/>
            <person name="Hertweck C."/>
            <person name="Linde J."/>
        </authorList>
    </citation>
    <scope>NUCLEOTIDE SEQUENCE [LARGE SCALE GENOMIC DNA]</scope>
</reference>
<feature type="signal peptide" evidence="6">
    <location>
        <begin position="1"/>
        <end position="20"/>
    </location>
</feature>
<dbReference type="EMBL" id="CDHN01000001">
    <property type="protein sequence ID" value="CEJ81686.1"/>
    <property type="molecule type" value="Genomic_DNA"/>
</dbReference>
<keyword evidence="3" id="KW-0285">Flavoprotein</keyword>
<dbReference type="Gene3D" id="3.40.462.20">
    <property type="match status" value="1"/>
</dbReference>
<organism evidence="8 9">
    <name type="scientific">[Torrubiella] hemipterigena</name>
    <dbReference type="NCBI Taxonomy" id="1531966"/>
    <lineage>
        <taxon>Eukaryota</taxon>
        <taxon>Fungi</taxon>
        <taxon>Dikarya</taxon>
        <taxon>Ascomycota</taxon>
        <taxon>Pezizomycotina</taxon>
        <taxon>Sordariomycetes</taxon>
        <taxon>Hypocreomycetidae</taxon>
        <taxon>Hypocreales</taxon>
        <taxon>Clavicipitaceae</taxon>
        <taxon>Clavicipitaceae incertae sedis</taxon>
        <taxon>'Torrubiella' clade</taxon>
    </lineage>
</organism>
<evidence type="ECO:0000259" key="7">
    <source>
        <dbReference type="PROSITE" id="PS51387"/>
    </source>
</evidence>
<dbReference type="SUPFAM" id="SSF56176">
    <property type="entry name" value="FAD-binding/transporter-associated domain-like"/>
    <property type="match status" value="1"/>
</dbReference>
<dbReference type="InterPro" id="IPR016169">
    <property type="entry name" value="FAD-bd_PCMH_sub2"/>
</dbReference>
<protein>
    <recommendedName>
        <fullName evidence="7">FAD-binding PCMH-type domain-containing protein</fullName>
    </recommendedName>
</protein>
<dbReference type="HOGENOM" id="CLU_018354_0_1_1"/>
<comment type="similarity">
    <text evidence="2">Belongs to the oxygen-dependent FAD-linked oxidoreductase family.</text>
</comment>
<evidence type="ECO:0000256" key="2">
    <source>
        <dbReference type="ARBA" id="ARBA00005466"/>
    </source>
</evidence>
<keyword evidence="5" id="KW-0560">Oxidoreductase</keyword>
<evidence type="ECO:0000256" key="4">
    <source>
        <dbReference type="ARBA" id="ARBA00022827"/>
    </source>
</evidence>
<dbReference type="Pfam" id="PF08031">
    <property type="entry name" value="BBE"/>
    <property type="match status" value="1"/>
</dbReference>
<comment type="cofactor">
    <cofactor evidence="1">
        <name>FAD</name>
        <dbReference type="ChEBI" id="CHEBI:57692"/>
    </cofactor>
</comment>
<dbReference type="PANTHER" id="PTHR42973">
    <property type="entry name" value="BINDING OXIDOREDUCTASE, PUTATIVE (AFU_ORTHOLOGUE AFUA_1G17690)-RELATED"/>
    <property type="match status" value="1"/>
</dbReference>
<dbReference type="InterPro" id="IPR016166">
    <property type="entry name" value="FAD-bd_PCMH"/>
</dbReference>
<dbReference type="InterPro" id="IPR006094">
    <property type="entry name" value="Oxid_FAD_bind_N"/>
</dbReference>
<dbReference type="PROSITE" id="PS51257">
    <property type="entry name" value="PROKAR_LIPOPROTEIN"/>
    <property type="match status" value="1"/>
</dbReference>
<evidence type="ECO:0000256" key="1">
    <source>
        <dbReference type="ARBA" id="ARBA00001974"/>
    </source>
</evidence>
<evidence type="ECO:0000256" key="3">
    <source>
        <dbReference type="ARBA" id="ARBA00022630"/>
    </source>
</evidence>
<dbReference type="Proteomes" id="UP000039046">
    <property type="component" value="Unassembled WGS sequence"/>
</dbReference>
<dbReference type="Gene3D" id="3.30.465.10">
    <property type="match status" value="1"/>
</dbReference>
<dbReference type="AlphaFoldDB" id="A0A0A1SU25"/>
<evidence type="ECO:0000256" key="6">
    <source>
        <dbReference type="SAM" id="SignalP"/>
    </source>
</evidence>
<dbReference type="OrthoDB" id="4958527at2759"/>
<feature type="chain" id="PRO_5001989667" description="FAD-binding PCMH-type domain-containing protein" evidence="6">
    <location>
        <begin position="21"/>
        <end position="506"/>
    </location>
</feature>
<dbReference type="InterPro" id="IPR050416">
    <property type="entry name" value="FAD-linked_Oxidoreductase"/>
</dbReference>
<dbReference type="Pfam" id="PF01565">
    <property type="entry name" value="FAD_binding_4"/>
    <property type="match status" value="1"/>
</dbReference>
<dbReference type="GO" id="GO:0071949">
    <property type="term" value="F:FAD binding"/>
    <property type="evidence" value="ECO:0007669"/>
    <property type="project" value="InterPro"/>
</dbReference>
<gene>
    <name evidence="8" type="ORF">VHEMI01802</name>
</gene>